<feature type="chain" id="PRO_5018258402" description="Apple domain-containing protein" evidence="1">
    <location>
        <begin position="19"/>
        <end position="301"/>
    </location>
</feature>
<dbReference type="EMBL" id="REGN01003970">
    <property type="protein sequence ID" value="RNA19839.1"/>
    <property type="molecule type" value="Genomic_DNA"/>
</dbReference>
<keyword evidence="3" id="KW-1185">Reference proteome</keyword>
<feature type="signal peptide" evidence="1">
    <location>
        <begin position="1"/>
        <end position="18"/>
    </location>
</feature>
<evidence type="ECO:0000313" key="3">
    <source>
        <dbReference type="Proteomes" id="UP000276133"/>
    </source>
</evidence>
<comment type="caution">
    <text evidence="2">The sequence shown here is derived from an EMBL/GenBank/DDBJ whole genome shotgun (WGS) entry which is preliminary data.</text>
</comment>
<gene>
    <name evidence="2" type="ORF">BpHYR1_034990</name>
</gene>
<evidence type="ECO:0008006" key="4">
    <source>
        <dbReference type="Google" id="ProtNLM"/>
    </source>
</evidence>
<dbReference type="Gene3D" id="3.50.4.10">
    <property type="entry name" value="Hepatocyte Growth Factor"/>
    <property type="match status" value="1"/>
</dbReference>
<keyword evidence="1" id="KW-0732">Signal</keyword>
<dbReference type="AlphaFoldDB" id="A0A3M7R8Q2"/>
<dbReference type="OrthoDB" id="430315at2759"/>
<name>A0A3M7R8Q2_BRAPC</name>
<proteinExistence type="predicted"/>
<reference evidence="2 3" key="1">
    <citation type="journal article" date="2018" name="Sci. Rep.">
        <title>Genomic signatures of local adaptation to the degree of environmental predictability in rotifers.</title>
        <authorList>
            <person name="Franch-Gras L."/>
            <person name="Hahn C."/>
            <person name="Garcia-Roger E.M."/>
            <person name="Carmona M.J."/>
            <person name="Serra M."/>
            <person name="Gomez A."/>
        </authorList>
    </citation>
    <scope>NUCLEOTIDE SEQUENCE [LARGE SCALE GENOMIC DNA]</scope>
    <source>
        <strain evidence="2">HYR1</strain>
    </source>
</reference>
<sequence>MLDIQPLLFLQILVLSKASRQELKLTDNVVYGCNFTTNQNLKTIRTDKIFCQKACISTYGCSHFVWSNHQNGTCVLKKNFVSTTNLIASNDQSSFCGIVEENPWITDVQSLKHTYINDEGTCLLPPEDYAVTYPIALGNRETLGYIKFRPQLCGHVLEIDCGNGKFDAVVMNSNFGGGLDLYDSLWEAAIPKRNKKMGEARCNVTLAKKNPFKTEGYRCYHGTDQTDNVYFRSVGLFNTSGKVVIGAQFNGRNGTLAENGYFTFYNFGTDEDLVTFYFEFGGSFSIYLKECPGKLNNQKWS</sequence>
<organism evidence="2 3">
    <name type="scientific">Brachionus plicatilis</name>
    <name type="common">Marine rotifer</name>
    <name type="synonym">Brachionus muelleri</name>
    <dbReference type="NCBI Taxonomy" id="10195"/>
    <lineage>
        <taxon>Eukaryota</taxon>
        <taxon>Metazoa</taxon>
        <taxon>Spiralia</taxon>
        <taxon>Gnathifera</taxon>
        <taxon>Rotifera</taxon>
        <taxon>Eurotatoria</taxon>
        <taxon>Monogononta</taxon>
        <taxon>Pseudotrocha</taxon>
        <taxon>Ploima</taxon>
        <taxon>Brachionidae</taxon>
        <taxon>Brachionus</taxon>
    </lineage>
</organism>
<evidence type="ECO:0000256" key="1">
    <source>
        <dbReference type="SAM" id="SignalP"/>
    </source>
</evidence>
<protein>
    <recommendedName>
        <fullName evidence="4">Apple domain-containing protein</fullName>
    </recommendedName>
</protein>
<dbReference type="Proteomes" id="UP000276133">
    <property type="component" value="Unassembled WGS sequence"/>
</dbReference>
<evidence type="ECO:0000313" key="2">
    <source>
        <dbReference type="EMBL" id="RNA19839.1"/>
    </source>
</evidence>
<accession>A0A3M7R8Q2</accession>